<dbReference type="HOGENOM" id="CLU_2533913_0_0_1"/>
<evidence type="ECO:0000313" key="1">
    <source>
        <dbReference type="EMBL" id="ELU16646.1"/>
    </source>
</evidence>
<protein>
    <submittedName>
        <fullName evidence="1 2">Uncharacterized protein</fullName>
    </submittedName>
</protein>
<reference evidence="2" key="3">
    <citation type="submission" date="2015-06" db="UniProtKB">
        <authorList>
            <consortium name="EnsemblMetazoa"/>
        </authorList>
    </citation>
    <scope>IDENTIFICATION</scope>
</reference>
<reference evidence="1 3" key="2">
    <citation type="journal article" date="2013" name="Nature">
        <title>Insights into bilaterian evolution from three spiralian genomes.</title>
        <authorList>
            <person name="Simakov O."/>
            <person name="Marletaz F."/>
            <person name="Cho S.J."/>
            <person name="Edsinger-Gonzales E."/>
            <person name="Havlak P."/>
            <person name="Hellsten U."/>
            <person name="Kuo D.H."/>
            <person name="Larsson T."/>
            <person name="Lv J."/>
            <person name="Arendt D."/>
            <person name="Savage R."/>
            <person name="Osoegawa K."/>
            <person name="de Jong P."/>
            <person name="Grimwood J."/>
            <person name="Chapman J.A."/>
            <person name="Shapiro H."/>
            <person name="Aerts A."/>
            <person name="Otillar R.P."/>
            <person name="Terry A.Y."/>
            <person name="Boore J.L."/>
            <person name="Grigoriev I.V."/>
            <person name="Lindberg D.R."/>
            <person name="Seaver E.C."/>
            <person name="Weisblat D.A."/>
            <person name="Putnam N.H."/>
            <person name="Rokhsar D.S."/>
        </authorList>
    </citation>
    <scope>NUCLEOTIDE SEQUENCE</scope>
    <source>
        <strain evidence="1 3">I ESC-2004</strain>
    </source>
</reference>
<dbReference type="OMA" id="CAVCARV"/>
<dbReference type="EMBL" id="KB293030">
    <property type="protein sequence ID" value="ELU16646.1"/>
    <property type="molecule type" value="Genomic_DNA"/>
</dbReference>
<proteinExistence type="predicted"/>
<accession>R7VJP1</accession>
<organism evidence="1">
    <name type="scientific">Capitella teleta</name>
    <name type="common">Polychaete worm</name>
    <dbReference type="NCBI Taxonomy" id="283909"/>
    <lineage>
        <taxon>Eukaryota</taxon>
        <taxon>Metazoa</taxon>
        <taxon>Spiralia</taxon>
        <taxon>Lophotrochozoa</taxon>
        <taxon>Annelida</taxon>
        <taxon>Polychaeta</taxon>
        <taxon>Sedentaria</taxon>
        <taxon>Scolecida</taxon>
        <taxon>Capitellidae</taxon>
        <taxon>Capitella</taxon>
    </lineage>
</organism>
<dbReference type="STRING" id="283909.R7VJP1"/>
<name>R7VJP1_CAPTE</name>
<gene>
    <name evidence="1" type="ORF">CAPTEDRAFT_132963</name>
</gene>
<dbReference type="Proteomes" id="UP000014760">
    <property type="component" value="Unassembled WGS sequence"/>
</dbReference>
<reference evidence="3" key="1">
    <citation type="submission" date="2012-12" db="EMBL/GenBank/DDBJ databases">
        <authorList>
            <person name="Hellsten U."/>
            <person name="Grimwood J."/>
            <person name="Chapman J.A."/>
            <person name="Shapiro H."/>
            <person name="Aerts A."/>
            <person name="Otillar R.P."/>
            <person name="Terry A.Y."/>
            <person name="Boore J.L."/>
            <person name="Simakov O."/>
            <person name="Marletaz F."/>
            <person name="Cho S.-J."/>
            <person name="Edsinger-Gonzales E."/>
            <person name="Havlak P."/>
            <person name="Kuo D.-H."/>
            <person name="Larsson T."/>
            <person name="Lv J."/>
            <person name="Arendt D."/>
            <person name="Savage R."/>
            <person name="Osoegawa K."/>
            <person name="de Jong P."/>
            <person name="Lindberg D.R."/>
            <person name="Seaver E.C."/>
            <person name="Weisblat D.A."/>
            <person name="Putnam N.H."/>
            <person name="Grigoriev I.V."/>
            <person name="Rokhsar D.S."/>
        </authorList>
    </citation>
    <scope>NUCLEOTIDE SEQUENCE</scope>
    <source>
        <strain evidence="3">I ESC-2004</strain>
    </source>
</reference>
<evidence type="ECO:0000313" key="3">
    <source>
        <dbReference type="Proteomes" id="UP000014760"/>
    </source>
</evidence>
<dbReference type="AlphaFoldDB" id="R7VJP1"/>
<dbReference type="InterPro" id="IPR036397">
    <property type="entry name" value="RNaseH_sf"/>
</dbReference>
<dbReference type="OrthoDB" id="10067270at2759"/>
<dbReference type="EnsemblMetazoa" id="CapteT132963">
    <property type="protein sequence ID" value="CapteP132963"/>
    <property type="gene ID" value="CapteG132963"/>
</dbReference>
<feature type="non-terminal residue" evidence="1">
    <location>
        <position position="1"/>
    </location>
</feature>
<dbReference type="EMBL" id="AMQN01036601">
    <property type="status" value="NOT_ANNOTATED_CDS"/>
    <property type="molecule type" value="Genomic_DNA"/>
</dbReference>
<dbReference type="Gene3D" id="3.30.420.10">
    <property type="entry name" value="Ribonuclease H-like superfamily/Ribonuclease H"/>
    <property type="match status" value="1"/>
</dbReference>
<sequence length="84" mass="9523">KKILVEHFIPLIEWLACSPDVSPTKHLLDNLGRRVDVRRPRNQQDLTLIPGEEWGAIPQMEIQALIEGMRARCSARVGHTQSSV</sequence>
<keyword evidence="3" id="KW-1185">Reference proteome</keyword>
<dbReference type="GO" id="GO:0003676">
    <property type="term" value="F:nucleic acid binding"/>
    <property type="evidence" value="ECO:0007669"/>
    <property type="project" value="InterPro"/>
</dbReference>
<evidence type="ECO:0000313" key="2">
    <source>
        <dbReference type="EnsemblMetazoa" id="CapteP132963"/>
    </source>
</evidence>